<reference evidence="4" key="2">
    <citation type="submission" date="2019-09" db="UniProtKB">
        <authorList>
            <consortium name="WormBaseParasite"/>
        </authorList>
    </citation>
    <scope>IDENTIFICATION</scope>
</reference>
<evidence type="ECO:0000313" key="2">
    <source>
        <dbReference type="EMBL" id="VDP54213.1"/>
    </source>
</evidence>
<dbReference type="Proteomes" id="UP000050761">
    <property type="component" value="Unassembled WGS sequence"/>
</dbReference>
<dbReference type="PROSITE" id="PS50878">
    <property type="entry name" value="RT_POL"/>
    <property type="match status" value="1"/>
</dbReference>
<proteinExistence type="predicted"/>
<feature type="domain" description="Reverse transcriptase" evidence="1">
    <location>
        <begin position="1"/>
        <end position="76"/>
    </location>
</feature>
<gene>
    <name evidence="2" type="ORF">HPBE_LOCUS25843</name>
</gene>
<evidence type="ECO:0000313" key="4">
    <source>
        <dbReference type="WBParaSite" id="HPBE_0002584401-mRNA-1"/>
    </source>
</evidence>
<name>A0A183GT24_HELPZ</name>
<accession>A0A183GT24</accession>
<keyword evidence="3" id="KW-1185">Reference proteome</keyword>
<dbReference type="OrthoDB" id="410104at2759"/>
<reference evidence="2 3" key="1">
    <citation type="submission" date="2018-11" db="EMBL/GenBank/DDBJ databases">
        <authorList>
            <consortium name="Pathogen Informatics"/>
        </authorList>
    </citation>
    <scope>NUCLEOTIDE SEQUENCE [LARGE SCALE GENOMIC DNA]</scope>
</reference>
<dbReference type="Pfam" id="PF00078">
    <property type="entry name" value="RVT_1"/>
    <property type="match status" value="1"/>
</dbReference>
<sequence length="169" mass="18904">MDLDFEDDIAIFAEDNDTLQRSAECLSQEASKIGLRVSPEKSKVMHAGNTTSGDDIYVGPDGLEVVDNFTYLGSMITSNGDAEALVRCRIAKATAVFRRLKPLWTSSSISNGVKLRLYSSIVVPTAVYASETWKMSASIIRQINAFHCKCLRQIMRRRYTDRRRTKKSG</sequence>
<evidence type="ECO:0000259" key="1">
    <source>
        <dbReference type="PROSITE" id="PS50878"/>
    </source>
</evidence>
<accession>A0A3P8I873</accession>
<dbReference type="EMBL" id="UZAH01038693">
    <property type="protein sequence ID" value="VDP54213.1"/>
    <property type="molecule type" value="Genomic_DNA"/>
</dbReference>
<dbReference type="AlphaFoldDB" id="A0A183GT24"/>
<protein>
    <submittedName>
        <fullName evidence="4">Reverse transcriptase domain-containing protein</fullName>
    </submittedName>
</protein>
<evidence type="ECO:0000313" key="3">
    <source>
        <dbReference type="Proteomes" id="UP000050761"/>
    </source>
</evidence>
<dbReference type="PANTHER" id="PTHR47027">
    <property type="entry name" value="REVERSE TRANSCRIPTASE DOMAIN-CONTAINING PROTEIN"/>
    <property type="match status" value="1"/>
</dbReference>
<dbReference type="PANTHER" id="PTHR47027:SF25">
    <property type="entry name" value="REVERSE TRANSCRIPTASE DOMAIN-CONTAINING PROTEIN"/>
    <property type="match status" value="1"/>
</dbReference>
<dbReference type="InterPro" id="IPR000477">
    <property type="entry name" value="RT_dom"/>
</dbReference>
<dbReference type="WBParaSite" id="HPBE_0002584401-mRNA-1">
    <property type="protein sequence ID" value="HPBE_0002584401-mRNA-1"/>
    <property type="gene ID" value="HPBE_0002584401"/>
</dbReference>
<organism evidence="3 4">
    <name type="scientific">Heligmosomoides polygyrus</name>
    <name type="common">Parasitic roundworm</name>
    <dbReference type="NCBI Taxonomy" id="6339"/>
    <lineage>
        <taxon>Eukaryota</taxon>
        <taxon>Metazoa</taxon>
        <taxon>Ecdysozoa</taxon>
        <taxon>Nematoda</taxon>
        <taxon>Chromadorea</taxon>
        <taxon>Rhabditida</taxon>
        <taxon>Rhabditina</taxon>
        <taxon>Rhabditomorpha</taxon>
        <taxon>Strongyloidea</taxon>
        <taxon>Heligmosomidae</taxon>
        <taxon>Heligmosomoides</taxon>
    </lineage>
</organism>